<reference evidence="10 11" key="1">
    <citation type="submission" date="2018-10" db="EMBL/GenBank/DDBJ databases">
        <title>Comparative functional genomics of the obligate endosymbiont Buchnera aphidicola.</title>
        <authorList>
            <person name="Chong R.A."/>
        </authorList>
    </citation>
    <scope>NUCLEOTIDE SEQUENCE [LARGE SCALE GENOMIC DNA]</scope>
    <source>
        <strain evidence="10 11">Mrh</strain>
    </source>
</reference>
<evidence type="ECO:0000256" key="6">
    <source>
        <dbReference type="HAMAP-Rule" id="MF_01554"/>
    </source>
</evidence>
<dbReference type="SUPFAM" id="SSF53738">
    <property type="entry name" value="Phosphoglucomutase, first 3 domains"/>
    <property type="match status" value="3"/>
</dbReference>
<comment type="PTM">
    <text evidence="6">Activated by phosphorylation.</text>
</comment>
<feature type="domain" description="Alpha-D-phosphohexomutase alpha/beta/alpha" evidence="9">
    <location>
        <begin position="258"/>
        <end position="367"/>
    </location>
</feature>
<keyword evidence="3 6" id="KW-0479">Metal-binding</keyword>
<feature type="modified residue" description="Phosphoserine" evidence="6">
    <location>
        <position position="102"/>
    </location>
</feature>
<keyword evidence="2 6" id="KW-0597">Phosphoprotein</keyword>
<dbReference type="GO" id="GO:0006048">
    <property type="term" value="P:UDP-N-acetylglucosamine biosynthetic process"/>
    <property type="evidence" value="ECO:0007669"/>
    <property type="project" value="TreeGrafter"/>
</dbReference>
<dbReference type="InterPro" id="IPR050060">
    <property type="entry name" value="Phosphoglucosamine_mutase"/>
</dbReference>
<feature type="binding site" evidence="6">
    <location>
        <position position="243"/>
    </location>
    <ligand>
        <name>Mg(2+)</name>
        <dbReference type="ChEBI" id="CHEBI:18420"/>
    </ligand>
</feature>
<dbReference type="InterPro" id="IPR005846">
    <property type="entry name" value="A-D-PHexomutase_a/b/a-III"/>
</dbReference>
<evidence type="ECO:0000256" key="4">
    <source>
        <dbReference type="ARBA" id="ARBA00022842"/>
    </source>
</evidence>
<feature type="binding site" description="via phosphate group" evidence="6">
    <location>
        <position position="102"/>
    </location>
    <ligand>
        <name>Mg(2+)</name>
        <dbReference type="ChEBI" id="CHEBI:18420"/>
    </ligand>
</feature>
<dbReference type="Pfam" id="PF02879">
    <property type="entry name" value="PGM_PMM_II"/>
    <property type="match status" value="1"/>
</dbReference>
<keyword evidence="5 6" id="KW-0413">Isomerase</keyword>
<dbReference type="OrthoDB" id="9803322at2"/>
<dbReference type="GO" id="GO:0004615">
    <property type="term" value="F:phosphomannomutase activity"/>
    <property type="evidence" value="ECO:0007669"/>
    <property type="project" value="TreeGrafter"/>
</dbReference>
<feature type="domain" description="Alpha-D-phosphohexomutase alpha/beta/alpha" evidence="8">
    <location>
        <begin position="156"/>
        <end position="254"/>
    </location>
</feature>
<dbReference type="NCBIfam" id="NF008139">
    <property type="entry name" value="PRK10887.1"/>
    <property type="match status" value="1"/>
</dbReference>
<organism evidence="10 11">
    <name type="scientific">Buchnera aphidicola subsp. Melaphis rhois</name>
    <dbReference type="NCBI Taxonomy" id="118103"/>
    <lineage>
        <taxon>Bacteria</taxon>
        <taxon>Pseudomonadati</taxon>
        <taxon>Pseudomonadota</taxon>
        <taxon>Gammaproteobacteria</taxon>
        <taxon>Enterobacterales</taxon>
        <taxon>Erwiniaceae</taxon>
        <taxon>Buchnera</taxon>
    </lineage>
</organism>
<dbReference type="InterPro" id="IPR005845">
    <property type="entry name" value="A-D-PHexomutase_a/b/a-II"/>
</dbReference>
<dbReference type="InterPro" id="IPR005844">
    <property type="entry name" value="A-D-PHexomutase_a/b/a-I"/>
</dbReference>
<evidence type="ECO:0000259" key="7">
    <source>
        <dbReference type="Pfam" id="PF02878"/>
    </source>
</evidence>
<dbReference type="EC" id="5.4.2.10" evidence="6"/>
<gene>
    <name evidence="6" type="primary">glmM</name>
    <name evidence="10" type="ORF">D9V73_01760</name>
</gene>
<comment type="cofactor">
    <cofactor evidence="6">
        <name>Mg(2+)</name>
        <dbReference type="ChEBI" id="CHEBI:18420"/>
    </cofactor>
    <text evidence="6">Binds 1 Mg(2+) ion per subunit.</text>
</comment>
<comment type="catalytic activity">
    <reaction evidence="6">
        <text>alpha-D-glucosamine 1-phosphate = D-glucosamine 6-phosphate</text>
        <dbReference type="Rhea" id="RHEA:23424"/>
        <dbReference type="ChEBI" id="CHEBI:58516"/>
        <dbReference type="ChEBI" id="CHEBI:58725"/>
        <dbReference type="EC" id="5.4.2.10"/>
    </reaction>
</comment>
<dbReference type="GO" id="GO:0008966">
    <property type="term" value="F:phosphoglucosamine mutase activity"/>
    <property type="evidence" value="ECO:0007669"/>
    <property type="project" value="UniProtKB-UniRule"/>
</dbReference>
<dbReference type="PANTHER" id="PTHR42946:SF1">
    <property type="entry name" value="PHOSPHOGLUCOMUTASE (ALPHA-D-GLUCOSE-1,6-BISPHOSPHATE-DEPENDENT)"/>
    <property type="match status" value="1"/>
</dbReference>
<evidence type="ECO:0000259" key="8">
    <source>
        <dbReference type="Pfam" id="PF02879"/>
    </source>
</evidence>
<dbReference type="GO" id="GO:0005829">
    <property type="term" value="C:cytosol"/>
    <property type="evidence" value="ECO:0007669"/>
    <property type="project" value="TreeGrafter"/>
</dbReference>
<evidence type="ECO:0000256" key="5">
    <source>
        <dbReference type="ARBA" id="ARBA00023235"/>
    </source>
</evidence>
<dbReference type="AlphaFoldDB" id="A0A4D6Y175"/>
<dbReference type="InterPro" id="IPR016055">
    <property type="entry name" value="A-D-PHexomutase_a/b/a-I/II/III"/>
</dbReference>
<dbReference type="InterPro" id="IPR006352">
    <property type="entry name" value="GlmM_bact"/>
</dbReference>
<dbReference type="GO" id="GO:0009252">
    <property type="term" value="P:peptidoglycan biosynthetic process"/>
    <property type="evidence" value="ECO:0007669"/>
    <property type="project" value="TreeGrafter"/>
</dbReference>
<dbReference type="FunFam" id="3.40.120.10:FF:000003">
    <property type="entry name" value="Phosphoglucosamine mutase"/>
    <property type="match status" value="1"/>
</dbReference>
<feature type="binding site" evidence="6">
    <location>
        <position position="241"/>
    </location>
    <ligand>
        <name>Mg(2+)</name>
        <dbReference type="ChEBI" id="CHEBI:18420"/>
    </ligand>
</feature>
<evidence type="ECO:0000256" key="3">
    <source>
        <dbReference type="ARBA" id="ARBA00022723"/>
    </source>
</evidence>
<dbReference type="Proteomes" id="UP000298566">
    <property type="component" value="Chromosome"/>
</dbReference>
<dbReference type="HAMAP" id="MF_01554_B">
    <property type="entry name" value="GlmM_B"/>
    <property type="match status" value="1"/>
</dbReference>
<dbReference type="Gene3D" id="3.40.120.10">
    <property type="entry name" value="Alpha-D-Glucose-1,6-Bisphosphate, subunit A, domain 3"/>
    <property type="match status" value="3"/>
</dbReference>
<protein>
    <recommendedName>
        <fullName evidence="6">Phosphoglucosamine mutase</fullName>
        <ecNumber evidence="6">5.4.2.10</ecNumber>
    </recommendedName>
</protein>
<dbReference type="Gene3D" id="3.30.310.50">
    <property type="entry name" value="Alpha-D-phosphohexomutase, C-terminal domain"/>
    <property type="match status" value="1"/>
</dbReference>
<feature type="active site" description="Phosphoserine intermediate" evidence="6">
    <location>
        <position position="102"/>
    </location>
</feature>
<dbReference type="PANTHER" id="PTHR42946">
    <property type="entry name" value="PHOSPHOHEXOSE MUTASE"/>
    <property type="match status" value="1"/>
</dbReference>
<comment type="function">
    <text evidence="6">Catalyzes the conversion of glucosamine-6-phosphate to glucosamine-1-phosphate.</text>
</comment>
<dbReference type="InterPro" id="IPR005841">
    <property type="entry name" value="Alpha-D-phosphohexomutase_SF"/>
</dbReference>
<keyword evidence="4 6" id="KW-0460">Magnesium</keyword>
<feature type="binding site" evidence="6">
    <location>
        <position position="245"/>
    </location>
    <ligand>
        <name>Mg(2+)</name>
        <dbReference type="ChEBI" id="CHEBI:18420"/>
    </ligand>
</feature>
<dbReference type="EMBL" id="CP033004">
    <property type="protein sequence ID" value="QCI23362.1"/>
    <property type="molecule type" value="Genomic_DNA"/>
</dbReference>
<dbReference type="PRINTS" id="PR00509">
    <property type="entry name" value="PGMPMM"/>
</dbReference>
<dbReference type="Pfam" id="PF02880">
    <property type="entry name" value="PGM_PMM_III"/>
    <property type="match status" value="1"/>
</dbReference>
<dbReference type="Pfam" id="PF02878">
    <property type="entry name" value="PGM_PMM_I"/>
    <property type="match status" value="1"/>
</dbReference>
<comment type="similarity">
    <text evidence="1 6">Belongs to the phosphohexose mutase family.</text>
</comment>
<dbReference type="GO" id="GO:0005975">
    <property type="term" value="P:carbohydrate metabolic process"/>
    <property type="evidence" value="ECO:0007669"/>
    <property type="project" value="InterPro"/>
</dbReference>
<feature type="domain" description="Alpha-D-phosphohexomutase alpha/beta/alpha" evidence="7">
    <location>
        <begin position="5"/>
        <end position="136"/>
    </location>
</feature>
<evidence type="ECO:0000256" key="2">
    <source>
        <dbReference type="ARBA" id="ARBA00022553"/>
    </source>
</evidence>
<accession>A0A4D6Y175</accession>
<evidence type="ECO:0000313" key="11">
    <source>
        <dbReference type="Proteomes" id="UP000298566"/>
    </source>
</evidence>
<dbReference type="InterPro" id="IPR036900">
    <property type="entry name" value="A-D-PHexomutase_C_sf"/>
</dbReference>
<evidence type="ECO:0000259" key="9">
    <source>
        <dbReference type="Pfam" id="PF02880"/>
    </source>
</evidence>
<evidence type="ECO:0000256" key="1">
    <source>
        <dbReference type="ARBA" id="ARBA00010231"/>
    </source>
</evidence>
<dbReference type="GO" id="GO:0000287">
    <property type="term" value="F:magnesium ion binding"/>
    <property type="evidence" value="ECO:0007669"/>
    <property type="project" value="UniProtKB-UniRule"/>
</dbReference>
<evidence type="ECO:0000313" key="10">
    <source>
        <dbReference type="EMBL" id="QCI23362.1"/>
    </source>
</evidence>
<name>A0A4D6Y175_BUCMH</name>
<dbReference type="RefSeq" id="WP_158336570.1">
    <property type="nucleotide sequence ID" value="NZ_CP033004.1"/>
</dbReference>
<dbReference type="FunFam" id="3.40.120.10:FF:000001">
    <property type="entry name" value="Phosphoglucosamine mutase"/>
    <property type="match status" value="1"/>
</dbReference>
<dbReference type="SUPFAM" id="SSF55957">
    <property type="entry name" value="Phosphoglucomutase, C-terminal domain"/>
    <property type="match status" value="1"/>
</dbReference>
<proteinExistence type="inferred from homology"/>
<dbReference type="NCBIfam" id="TIGR01455">
    <property type="entry name" value="glmM"/>
    <property type="match status" value="1"/>
</dbReference>
<sequence length="445" mass="49739">MNVKKYFGTDGIRGKVGEFPITPDFFLKFGIVIGKLLFKNSFKTVIVGIDTRISSCMLESALNSGLSASGISVLSTGRISTPAIGYLTKLLRLGAGIVISASHNLFQDNGIKLFLKNGIKSSAFMEKIIEKELKKPVSYRNISNVASINRIYFAQKEYINFCKSTFPSCFNLKNFKIVLDCANGSTYKIAPKIFKDFGANLISTAVFPNGYNINKCCGSTDVDNLKKVVLSEQADVGLAFDGDGDRVIMIDHLGNKVNGDQILYILAKFRYTYNMIKKESVVVTDMSNNGLLISLKKLNIPFVKVNVGDKNIINKLRENKWNLGAESSGHVIILDKSHICDGIITSLQVIKVMLQTRMSLFQLCSELTLHPQSVVNIAFNKKNDFIKRKKIELVLSRYKSILGQFGRILLRKSGTELYFRVMIEDKSKSIVSFISNQLKKDFKYI</sequence>